<proteinExistence type="predicted"/>
<protein>
    <submittedName>
        <fullName evidence="2">Uncharacterized protein</fullName>
    </submittedName>
</protein>
<keyword evidence="3" id="KW-1185">Reference proteome</keyword>
<evidence type="ECO:0000256" key="1">
    <source>
        <dbReference type="SAM" id="MobiDB-lite"/>
    </source>
</evidence>
<dbReference type="Proteomes" id="UP001501563">
    <property type="component" value="Unassembled WGS sequence"/>
</dbReference>
<accession>A0ABP7KE33</accession>
<feature type="region of interest" description="Disordered" evidence="1">
    <location>
        <begin position="13"/>
        <end position="52"/>
    </location>
</feature>
<name>A0ABP7KE33_9ACTN</name>
<evidence type="ECO:0000313" key="3">
    <source>
        <dbReference type="Proteomes" id="UP001501563"/>
    </source>
</evidence>
<dbReference type="EMBL" id="BAAAZA010000012">
    <property type="protein sequence ID" value="GAA3874242.1"/>
    <property type="molecule type" value="Genomic_DNA"/>
</dbReference>
<feature type="compositionally biased region" description="Basic and acidic residues" evidence="1">
    <location>
        <begin position="126"/>
        <end position="142"/>
    </location>
</feature>
<reference evidence="3" key="1">
    <citation type="journal article" date="2019" name="Int. J. Syst. Evol. Microbiol.">
        <title>The Global Catalogue of Microorganisms (GCM) 10K type strain sequencing project: providing services to taxonomists for standard genome sequencing and annotation.</title>
        <authorList>
            <consortium name="The Broad Institute Genomics Platform"/>
            <consortium name="The Broad Institute Genome Sequencing Center for Infectious Disease"/>
            <person name="Wu L."/>
            <person name="Ma J."/>
        </authorList>
    </citation>
    <scope>NUCLEOTIDE SEQUENCE [LARGE SCALE GENOMIC DNA]</scope>
    <source>
        <strain evidence="3">JCM 16578</strain>
    </source>
</reference>
<evidence type="ECO:0000313" key="2">
    <source>
        <dbReference type="EMBL" id="GAA3874242.1"/>
    </source>
</evidence>
<gene>
    <name evidence="2" type="ORF">GCM10022207_44870</name>
</gene>
<sequence>MINLTGYAILRGPESSAELSGPRSLPPWGARTPEPDTARRPAESRRRSLDACGGRAGAWYPDWPTRAPWICWWAANDSGACTHPSLLPQGAAEGCLPTAPEDTFGPRAPQGRPLARPRAGCSPEGTHVRVEPAGTVERELGGDRATPAGVK</sequence>
<feature type="region of interest" description="Disordered" evidence="1">
    <location>
        <begin position="97"/>
        <end position="151"/>
    </location>
</feature>
<organism evidence="2 3">
    <name type="scientific">Streptomyces lannensis</name>
    <dbReference type="NCBI Taxonomy" id="766498"/>
    <lineage>
        <taxon>Bacteria</taxon>
        <taxon>Bacillati</taxon>
        <taxon>Actinomycetota</taxon>
        <taxon>Actinomycetes</taxon>
        <taxon>Kitasatosporales</taxon>
        <taxon>Streptomycetaceae</taxon>
        <taxon>Streptomyces</taxon>
    </lineage>
</organism>
<comment type="caution">
    <text evidence="2">The sequence shown here is derived from an EMBL/GenBank/DDBJ whole genome shotgun (WGS) entry which is preliminary data.</text>
</comment>
<feature type="compositionally biased region" description="Basic and acidic residues" evidence="1">
    <location>
        <begin position="33"/>
        <end position="49"/>
    </location>
</feature>